<proteinExistence type="predicted"/>
<protein>
    <submittedName>
        <fullName evidence="1">Uncharacterized protein</fullName>
    </submittedName>
</protein>
<comment type="caution">
    <text evidence="1">The sequence shown here is derived from an EMBL/GenBank/DDBJ whole genome shotgun (WGS) entry which is preliminary data.</text>
</comment>
<dbReference type="EMBL" id="MU266365">
    <property type="protein sequence ID" value="KAH7927544.1"/>
    <property type="molecule type" value="Genomic_DNA"/>
</dbReference>
<gene>
    <name evidence="1" type="ORF">BV22DRAFT_1111070</name>
</gene>
<dbReference type="Proteomes" id="UP000790709">
    <property type="component" value="Unassembled WGS sequence"/>
</dbReference>
<name>A0ACB8BQA8_9AGAM</name>
<accession>A0ACB8BQA8</accession>
<reference evidence="1" key="1">
    <citation type="journal article" date="2021" name="New Phytol.">
        <title>Evolutionary innovations through gain and loss of genes in the ectomycorrhizal Boletales.</title>
        <authorList>
            <person name="Wu G."/>
            <person name="Miyauchi S."/>
            <person name="Morin E."/>
            <person name="Kuo A."/>
            <person name="Drula E."/>
            <person name="Varga T."/>
            <person name="Kohler A."/>
            <person name="Feng B."/>
            <person name="Cao Y."/>
            <person name="Lipzen A."/>
            <person name="Daum C."/>
            <person name="Hundley H."/>
            <person name="Pangilinan J."/>
            <person name="Johnson J."/>
            <person name="Barry K."/>
            <person name="LaButti K."/>
            <person name="Ng V."/>
            <person name="Ahrendt S."/>
            <person name="Min B."/>
            <person name="Choi I.G."/>
            <person name="Park H."/>
            <person name="Plett J.M."/>
            <person name="Magnuson J."/>
            <person name="Spatafora J.W."/>
            <person name="Nagy L.G."/>
            <person name="Henrissat B."/>
            <person name="Grigoriev I.V."/>
            <person name="Yang Z.L."/>
            <person name="Xu J."/>
            <person name="Martin F.M."/>
        </authorList>
    </citation>
    <scope>NUCLEOTIDE SEQUENCE</scope>
    <source>
        <strain evidence="1">KUC20120723A-06</strain>
    </source>
</reference>
<evidence type="ECO:0000313" key="1">
    <source>
        <dbReference type="EMBL" id="KAH7927544.1"/>
    </source>
</evidence>
<sequence>MASPPLSISSVLHTLQNPRKPRLKYRTTFIALFGLIFLSCYIFFVARPSLDLAPIALRADARGLGDQHAVNVPDNDSNTPSSRLFRLPPTPHRKVPIASKGPQVKLSPEQELAAVSRFLASLQQNSIPHSVDPSKPIDPQLVLDFDTRSARAADEVNQIVEEVWTRYPVMLFTKLHSANSREIRFMLANMNLRPAPEVFEVDQRQDAEVLTPLLHRLTSSTELPILLVGGKPVGSMEDMRQLHESGELQKMITDAGAVIDGAKKKKGRK</sequence>
<keyword evidence="2" id="KW-1185">Reference proteome</keyword>
<evidence type="ECO:0000313" key="2">
    <source>
        <dbReference type="Proteomes" id="UP000790709"/>
    </source>
</evidence>
<organism evidence="1 2">
    <name type="scientific">Leucogyrophana mollusca</name>
    <dbReference type="NCBI Taxonomy" id="85980"/>
    <lineage>
        <taxon>Eukaryota</taxon>
        <taxon>Fungi</taxon>
        <taxon>Dikarya</taxon>
        <taxon>Basidiomycota</taxon>
        <taxon>Agaricomycotina</taxon>
        <taxon>Agaricomycetes</taxon>
        <taxon>Agaricomycetidae</taxon>
        <taxon>Boletales</taxon>
        <taxon>Boletales incertae sedis</taxon>
        <taxon>Leucogyrophana</taxon>
    </lineage>
</organism>